<keyword evidence="7 8" id="KW-0924">Ammonia transport</keyword>
<keyword evidence="11" id="KW-1185">Reference proteome</keyword>
<dbReference type="SUPFAM" id="SSF111352">
    <property type="entry name" value="Ammonium transporter"/>
    <property type="match status" value="1"/>
</dbReference>
<evidence type="ECO:0000256" key="1">
    <source>
        <dbReference type="ARBA" id="ARBA00004141"/>
    </source>
</evidence>
<dbReference type="Proteomes" id="UP001055712">
    <property type="component" value="Unassembled WGS sequence"/>
</dbReference>
<evidence type="ECO:0000256" key="4">
    <source>
        <dbReference type="ARBA" id="ARBA00022692"/>
    </source>
</evidence>
<feature type="domain" description="Ammonium transporter AmtB-like" evidence="9">
    <location>
        <begin position="29"/>
        <end position="461"/>
    </location>
</feature>
<comment type="caution">
    <text evidence="10">The sequence shown here is derived from an EMBL/GenBank/DDBJ whole genome shotgun (WGS) entry which is preliminary data.</text>
</comment>
<feature type="transmembrane region" description="Helical" evidence="8">
    <location>
        <begin position="231"/>
        <end position="248"/>
    </location>
</feature>
<evidence type="ECO:0000313" key="10">
    <source>
        <dbReference type="EMBL" id="KAI3429768.1"/>
    </source>
</evidence>
<dbReference type="Gene3D" id="1.10.3430.10">
    <property type="entry name" value="Ammonium transporter AmtB like domains"/>
    <property type="match status" value="1"/>
</dbReference>
<reference evidence="10" key="1">
    <citation type="journal article" date="2019" name="Plant J.">
        <title>Chlorella vulgaris genome assembly and annotation reveals the molecular basis for metabolic acclimation to high light conditions.</title>
        <authorList>
            <person name="Cecchin M."/>
            <person name="Marcolungo L."/>
            <person name="Rossato M."/>
            <person name="Girolomoni L."/>
            <person name="Cosentino E."/>
            <person name="Cuine S."/>
            <person name="Li-Beisson Y."/>
            <person name="Delledonne M."/>
            <person name="Ballottari M."/>
        </authorList>
    </citation>
    <scope>NUCLEOTIDE SEQUENCE</scope>
    <source>
        <strain evidence="10">211/11P</strain>
    </source>
</reference>
<dbReference type="InterPro" id="IPR029020">
    <property type="entry name" value="Ammonium/urea_transptr"/>
</dbReference>
<keyword evidence="3 8" id="KW-0813">Transport</keyword>
<accession>A0A9D4TMR0</accession>
<organism evidence="10 11">
    <name type="scientific">Chlorella vulgaris</name>
    <name type="common">Green alga</name>
    <dbReference type="NCBI Taxonomy" id="3077"/>
    <lineage>
        <taxon>Eukaryota</taxon>
        <taxon>Viridiplantae</taxon>
        <taxon>Chlorophyta</taxon>
        <taxon>core chlorophytes</taxon>
        <taxon>Trebouxiophyceae</taxon>
        <taxon>Chlorellales</taxon>
        <taxon>Chlorellaceae</taxon>
        <taxon>Chlorella clade</taxon>
        <taxon>Chlorella</taxon>
    </lineage>
</organism>
<keyword evidence="6 8" id="KW-0472">Membrane</keyword>
<evidence type="ECO:0000256" key="5">
    <source>
        <dbReference type="ARBA" id="ARBA00022989"/>
    </source>
</evidence>
<dbReference type="AlphaFoldDB" id="A0A9D4TMR0"/>
<feature type="transmembrane region" description="Helical" evidence="8">
    <location>
        <begin position="322"/>
        <end position="345"/>
    </location>
</feature>
<feature type="transmembrane region" description="Helical" evidence="8">
    <location>
        <begin position="357"/>
        <end position="375"/>
    </location>
</feature>
<keyword evidence="4 8" id="KW-0812">Transmembrane</keyword>
<dbReference type="EMBL" id="SIDB01000008">
    <property type="protein sequence ID" value="KAI3429768.1"/>
    <property type="molecule type" value="Genomic_DNA"/>
</dbReference>
<dbReference type="InterPro" id="IPR024041">
    <property type="entry name" value="NH4_transpt_AmtB-like_dom"/>
</dbReference>
<evidence type="ECO:0000256" key="3">
    <source>
        <dbReference type="ARBA" id="ARBA00022448"/>
    </source>
</evidence>
<dbReference type="NCBIfam" id="TIGR00836">
    <property type="entry name" value="amt"/>
    <property type="match status" value="1"/>
</dbReference>
<dbReference type="GO" id="GO:0008519">
    <property type="term" value="F:ammonium channel activity"/>
    <property type="evidence" value="ECO:0007669"/>
    <property type="project" value="InterPro"/>
</dbReference>
<feature type="transmembrane region" description="Helical" evidence="8">
    <location>
        <begin position="108"/>
        <end position="130"/>
    </location>
</feature>
<feature type="transmembrane region" description="Helical" evidence="8">
    <location>
        <begin position="137"/>
        <end position="159"/>
    </location>
</feature>
<name>A0A9D4TMR0_CHLVU</name>
<dbReference type="InterPro" id="IPR001905">
    <property type="entry name" value="Ammonium_transpt"/>
</dbReference>
<keyword evidence="5 8" id="KW-1133">Transmembrane helix</keyword>
<evidence type="ECO:0000256" key="2">
    <source>
        <dbReference type="ARBA" id="ARBA00005887"/>
    </source>
</evidence>
<gene>
    <name evidence="10" type="ORF">D9Q98_010081</name>
</gene>
<dbReference type="OrthoDB" id="534912at2759"/>
<comment type="similarity">
    <text evidence="2 8">Belongs to the ammonia transporter channel (TC 1.A.11.2) family.</text>
</comment>
<feature type="transmembrane region" description="Helical" evidence="8">
    <location>
        <begin position="413"/>
        <end position="434"/>
    </location>
</feature>
<dbReference type="GO" id="GO:0097272">
    <property type="term" value="P:ammonium homeostasis"/>
    <property type="evidence" value="ECO:0007669"/>
    <property type="project" value="TreeGrafter"/>
</dbReference>
<dbReference type="PANTHER" id="PTHR11730">
    <property type="entry name" value="AMMONIUM TRANSPORTER"/>
    <property type="match status" value="1"/>
</dbReference>
<feature type="transmembrane region" description="Helical" evidence="8">
    <location>
        <begin position="68"/>
        <end position="88"/>
    </location>
</feature>
<feature type="transmembrane region" description="Helical" evidence="8">
    <location>
        <begin position="179"/>
        <end position="210"/>
    </location>
</feature>
<feature type="transmembrane region" description="Helical" evidence="8">
    <location>
        <begin position="263"/>
        <end position="285"/>
    </location>
</feature>
<evidence type="ECO:0000256" key="8">
    <source>
        <dbReference type="RuleBase" id="RU362002"/>
    </source>
</evidence>
<dbReference type="GO" id="GO:0005886">
    <property type="term" value="C:plasma membrane"/>
    <property type="evidence" value="ECO:0007669"/>
    <property type="project" value="UniProtKB-SubCell"/>
</dbReference>
<evidence type="ECO:0000259" key="9">
    <source>
        <dbReference type="Pfam" id="PF00909"/>
    </source>
</evidence>
<reference evidence="10" key="2">
    <citation type="submission" date="2020-11" db="EMBL/GenBank/DDBJ databases">
        <authorList>
            <person name="Cecchin M."/>
            <person name="Marcolungo L."/>
            <person name="Rossato M."/>
            <person name="Girolomoni L."/>
            <person name="Cosentino E."/>
            <person name="Cuine S."/>
            <person name="Li-Beisson Y."/>
            <person name="Delledonne M."/>
            <person name="Ballottari M."/>
        </authorList>
    </citation>
    <scope>NUCLEOTIDE SEQUENCE</scope>
    <source>
        <strain evidence="10">211/11P</strain>
        <tissue evidence="10">Whole cell</tissue>
    </source>
</reference>
<dbReference type="PANTHER" id="PTHR11730:SF6">
    <property type="entry name" value="AMMONIUM TRANSPORTER"/>
    <property type="match status" value="1"/>
</dbReference>
<comment type="subcellular location">
    <subcellularLocation>
        <location evidence="8">Cell membrane</location>
        <topology evidence="8">Multi-pass membrane protein</topology>
    </subcellularLocation>
    <subcellularLocation>
        <location evidence="1">Membrane</location>
        <topology evidence="1">Multi-pass membrane protein</topology>
    </subcellularLocation>
</comment>
<dbReference type="Pfam" id="PF00909">
    <property type="entry name" value="Ammonium_transp"/>
    <property type="match status" value="1"/>
</dbReference>
<feature type="transmembrane region" description="Helical" evidence="8">
    <location>
        <begin position="27"/>
        <end position="47"/>
    </location>
</feature>
<sequence length="512" mass="53168">MADPATAFQEQVEEAFLASQATVDLNTFFVITSAIFVLIMQAGFCMLTAGSVRARNARGIILKNLMDACVAAIMYFLTGWGVAGLLVGDANSFIGTSQYTLNGLDASALYNWFFQYAFAAAACTIVSGALAERATFVAYLLYSVYIIGFVYPVVTHWIWSPSGWASAFRSELADGTYKSLLFGSGAIDFAGSGAVHMVGGVAACAGAALLGPRLGRYDANGKPIPIPGHNVALAVLGTFLLWVGWYGFNPGSALGIVNGFSTTVARVCVTTTLAGASGGLMTLFTHVLIQYKVSGNVTWDVMVAANGALAGLVSVTAPCATITPYAAIIIGIIGAWVYLGGSYLNSHILRIDDPVDAIAVHGWAGMWGVLAAGLFSTEAYVAEVYGTVPGTEDGVRKYGGFYGGGGSLFAAQIVYMLSVVAWVGGMMGIFFAILKFAGILRVTPEVEAAGCDASHYGGSAYHGVGGEAGIVMPTAKAMGKGDASSTDGEELEKLRAEVAELSVKVHAMTATV</sequence>
<feature type="transmembrane region" description="Helical" evidence="8">
    <location>
        <begin position="297"/>
        <end position="316"/>
    </location>
</feature>
<proteinExistence type="inferred from homology"/>
<evidence type="ECO:0000313" key="11">
    <source>
        <dbReference type="Proteomes" id="UP001055712"/>
    </source>
</evidence>
<protein>
    <recommendedName>
        <fullName evidence="8">Ammonium transporter</fullName>
    </recommendedName>
</protein>
<evidence type="ECO:0000256" key="7">
    <source>
        <dbReference type="ARBA" id="ARBA00023177"/>
    </source>
</evidence>
<evidence type="ECO:0000256" key="6">
    <source>
        <dbReference type="ARBA" id="ARBA00023136"/>
    </source>
</evidence>